<comment type="caution">
    <text evidence="19">The sequence shown here is derived from an EMBL/GenBank/DDBJ whole genome shotgun (WGS) entry which is preliminary data.</text>
</comment>
<evidence type="ECO:0000313" key="19">
    <source>
        <dbReference type="EMBL" id="GGI94948.1"/>
    </source>
</evidence>
<feature type="binding site" evidence="14 15">
    <location>
        <position position="135"/>
    </location>
    <ligand>
        <name>a divalent metal cation</name>
        <dbReference type="ChEBI" id="CHEBI:60240"/>
    </ligand>
</feature>
<dbReference type="PANTHER" id="PTHR10954">
    <property type="entry name" value="RIBONUCLEASE H2 SUBUNIT A"/>
    <property type="match status" value="1"/>
</dbReference>
<keyword evidence="10 14" id="KW-0479">Metal-binding</keyword>
<evidence type="ECO:0000256" key="16">
    <source>
        <dbReference type="RuleBase" id="RU003515"/>
    </source>
</evidence>
<evidence type="ECO:0000256" key="1">
    <source>
        <dbReference type="ARBA" id="ARBA00000077"/>
    </source>
</evidence>
<dbReference type="InterPro" id="IPR024567">
    <property type="entry name" value="RNase_HII/HIII_dom"/>
</dbReference>
<evidence type="ECO:0000313" key="20">
    <source>
        <dbReference type="Proteomes" id="UP000637695"/>
    </source>
</evidence>
<evidence type="ECO:0000256" key="13">
    <source>
        <dbReference type="ARBA" id="ARBA00023211"/>
    </source>
</evidence>
<sequence length="259" mass="28197">MWEAKDGMNMQAARRQRMREIAMRLWQREQELRLGAGVVAGVDEAGRGCLAGPVVCAAVVLDGPPERWIGIHDSKALRKAQREEMYAYILRHARQVSVAYATAGEIDQWNILEASRLAMGRALQGLHGVEVALVDGPHVPAQVPAGVRVVPVVDGDATCLSIAAASIVAKVVRDRHMARLGERYAVYGFAQNAGYATPDHLRALAAYGVCPEHRRSFAPVQRVLRGEPRREQQAYAGSGRGQPRPLTHSGFAPCADPLL</sequence>
<dbReference type="GO" id="GO:0006298">
    <property type="term" value="P:mismatch repair"/>
    <property type="evidence" value="ECO:0007669"/>
    <property type="project" value="TreeGrafter"/>
</dbReference>
<comment type="cofactor">
    <cofactor evidence="2">
        <name>Mg(2+)</name>
        <dbReference type="ChEBI" id="CHEBI:18420"/>
    </cofactor>
</comment>
<evidence type="ECO:0000256" key="6">
    <source>
        <dbReference type="ARBA" id="ARBA00012180"/>
    </source>
</evidence>
<evidence type="ECO:0000256" key="15">
    <source>
        <dbReference type="PROSITE-ProRule" id="PRU01319"/>
    </source>
</evidence>
<dbReference type="Gene3D" id="3.30.420.10">
    <property type="entry name" value="Ribonuclease H-like superfamily/Ribonuclease H"/>
    <property type="match status" value="1"/>
</dbReference>
<dbReference type="InterPro" id="IPR001352">
    <property type="entry name" value="RNase_HII/HIII"/>
</dbReference>
<proteinExistence type="inferred from homology"/>
<dbReference type="GO" id="GO:0032299">
    <property type="term" value="C:ribonuclease H2 complex"/>
    <property type="evidence" value="ECO:0007669"/>
    <property type="project" value="TreeGrafter"/>
</dbReference>
<dbReference type="EC" id="3.1.26.4" evidence="6 14"/>
<keyword evidence="20" id="KW-1185">Reference proteome</keyword>
<comment type="similarity">
    <text evidence="5 14 16">Belongs to the RNase HII family.</text>
</comment>
<dbReference type="AlphaFoldDB" id="A0A917NG45"/>
<dbReference type="GO" id="GO:0030145">
    <property type="term" value="F:manganese ion binding"/>
    <property type="evidence" value="ECO:0007669"/>
    <property type="project" value="UniProtKB-UniRule"/>
</dbReference>
<evidence type="ECO:0000256" key="9">
    <source>
        <dbReference type="ARBA" id="ARBA00022722"/>
    </source>
</evidence>
<keyword evidence="9 14" id="KW-0540">Nuclease</keyword>
<reference evidence="19" key="2">
    <citation type="submission" date="2020-09" db="EMBL/GenBank/DDBJ databases">
        <authorList>
            <person name="Sun Q."/>
            <person name="Ohkuma M."/>
        </authorList>
    </citation>
    <scope>NUCLEOTIDE SEQUENCE</scope>
    <source>
        <strain evidence="19">JCM 18487</strain>
    </source>
</reference>
<feature type="region of interest" description="Disordered" evidence="17">
    <location>
        <begin position="227"/>
        <end position="249"/>
    </location>
</feature>
<keyword evidence="12 14" id="KW-0378">Hydrolase</keyword>
<dbReference type="InterPro" id="IPR022898">
    <property type="entry name" value="RNase_HII"/>
</dbReference>
<evidence type="ECO:0000256" key="2">
    <source>
        <dbReference type="ARBA" id="ARBA00001946"/>
    </source>
</evidence>
<name>A0A917NG45_9BACL</name>
<dbReference type="InterPro" id="IPR012337">
    <property type="entry name" value="RNaseH-like_sf"/>
</dbReference>
<dbReference type="InterPro" id="IPR036397">
    <property type="entry name" value="RNaseH_sf"/>
</dbReference>
<reference evidence="19" key="1">
    <citation type="journal article" date="2014" name="Int. J. Syst. Evol. Microbiol.">
        <title>Complete genome sequence of Corynebacterium casei LMG S-19264T (=DSM 44701T), isolated from a smear-ripened cheese.</title>
        <authorList>
            <consortium name="US DOE Joint Genome Institute (JGI-PGF)"/>
            <person name="Walter F."/>
            <person name="Albersmeier A."/>
            <person name="Kalinowski J."/>
            <person name="Ruckert C."/>
        </authorList>
    </citation>
    <scope>NUCLEOTIDE SEQUENCE</scope>
    <source>
        <strain evidence="19">JCM 18487</strain>
    </source>
</reference>
<comment type="function">
    <text evidence="3 14 16">Endonuclease that specifically degrades the RNA of RNA-DNA hybrids.</text>
</comment>
<dbReference type="Pfam" id="PF01351">
    <property type="entry name" value="RNase_HII"/>
    <property type="match status" value="1"/>
</dbReference>
<dbReference type="EMBL" id="BMOY01000001">
    <property type="protein sequence ID" value="GGI94948.1"/>
    <property type="molecule type" value="Genomic_DNA"/>
</dbReference>
<dbReference type="Proteomes" id="UP000637695">
    <property type="component" value="Unassembled WGS sequence"/>
</dbReference>
<evidence type="ECO:0000259" key="18">
    <source>
        <dbReference type="PROSITE" id="PS51975"/>
    </source>
</evidence>
<gene>
    <name evidence="14" type="primary">rnhB</name>
    <name evidence="19" type="ORF">GCM10010885_00560</name>
</gene>
<dbReference type="HAMAP" id="MF_00052_B">
    <property type="entry name" value="RNase_HII_B"/>
    <property type="match status" value="1"/>
</dbReference>
<comment type="subcellular location">
    <subcellularLocation>
        <location evidence="4 14">Cytoplasm</location>
    </subcellularLocation>
</comment>
<organism evidence="19 20">
    <name type="scientific">Alicyclobacillus cellulosilyticus</name>
    <dbReference type="NCBI Taxonomy" id="1003997"/>
    <lineage>
        <taxon>Bacteria</taxon>
        <taxon>Bacillati</taxon>
        <taxon>Bacillota</taxon>
        <taxon>Bacilli</taxon>
        <taxon>Bacillales</taxon>
        <taxon>Alicyclobacillaceae</taxon>
        <taxon>Alicyclobacillus</taxon>
    </lineage>
</organism>
<comment type="cofactor">
    <cofactor evidence="14 15">
        <name>Mn(2+)</name>
        <dbReference type="ChEBI" id="CHEBI:29035"/>
    </cofactor>
    <cofactor evidence="14 15">
        <name>Mg(2+)</name>
        <dbReference type="ChEBI" id="CHEBI:18420"/>
    </cofactor>
    <text evidence="14 15">Manganese or magnesium. Binds 1 divalent metal ion per monomer in the absence of substrate. May bind a second metal ion after substrate binding.</text>
</comment>
<evidence type="ECO:0000256" key="7">
    <source>
        <dbReference type="ARBA" id="ARBA00019179"/>
    </source>
</evidence>
<evidence type="ECO:0000256" key="4">
    <source>
        <dbReference type="ARBA" id="ARBA00004496"/>
    </source>
</evidence>
<feature type="binding site" evidence="14 15">
    <location>
        <position position="43"/>
    </location>
    <ligand>
        <name>a divalent metal cation</name>
        <dbReference type="ChEBI" id="CHEBI:60240"/>
    </ligand>
</feature>
<keyword evidence="13 14" id="KW-0464">Manganese</keyword>
<evidence type="ECO:0000256" key="12">
    <source>
        <dbReference type="ARBA" id="ARBA00022801"/>
    </source>
</evidence>
<evidence type="ECO:0000256" key="17">
    <source>
        <dbReference type="SAM" id="MobiDB-lite"/>
    </source>
</evidence>
<accession>A0A917NG45</accession>
<evidence type="ECO:0000256" key="11">
    <source>
        <dbReference type="ARBA" id="ARBA00022759"/>
    </source>
</evidence>
<keyword evidence="11 14" id="KW-0255">Endonuclease</keyword>
<feature type="domain" description="RNase H type-2" evidence="18">
    <location>
        <begin position="37"/>
        <end position="229"/>
    </location>
</feature>
<protein>
    <recommendedName>
        <fullName evidence="7 14">Ribonuclease HII</fullName>
        <shortName evidence="14">RNase HII</shortName>
        <ecNumber evidence="6 14">3.1.26.4</ecNumber>
    </recommendedName>
</protein>
<evidence type="ECO:0000256" key="14">
    <source>
        <dbReference type="HAMAP-Rule" id="MF_00052"/>
    </source>
</evidence>
<dbReference type="GO" id="GO:0043137">
    <property type="term" value="P:DNA replication, removal of RNA primer"/>
    <property type="evidence" value="ECO:0007669"/>
    <property type="project" value="TreeGrafter"/>
</dbReference>
<dbReference type="NCBIfam" id="NF000595">
    <property type="entry name" value="PRK00015.1-3"/>
    <property type="match status" value="1"/>
</dbReference>
<dbReference type="GO" id="GO:0003723">
    <property type="term" value="F:RNA binding"/>
    <property type="evidence" value="ECO:0007669"/>
    <property type="project" value="UniProtKB-UniRule"/>
</dbReference>
<feature type="binding site" evidence="14 15">
    <location>
        <position position="44"/>
    </location>
    <ligand>
        <name>a divalent metal cation</name>
        <dbReference type="ChEBI" id="CHEBI:60240"/>
    </ligand>
</feature>
<evidence type="ECO:0000256" key="3">
    <source>
        <dbReference type="ARBA" id="ARBA00004065"/>
    </source>
</evidence>
<dbReference type="PROSITE" id="PS51975">
    <property type="entry name" value="RNASE_H_2"/>
    <property type="match status" value="1"/>
</dbReference>
<dbReference type="PANTHER" id="PTHR10954:SF18">
    <property type="entry name" value="RIBONUCLEASE HII"/>
    <property type="match status" value="1"/>
</dbReference>
<evidence type="ECO:0000256" key="5">
    <source>
        <dbReference type="ARBA" id="ARBA00007383"/>
    </source>
</evidence>
<evidence type="ECO:0000256" key="10">
    <source>
        <dbReference type="ARBA" id="ARBA00022723"/>
    </source>
</evidence>
<comment type="catalytic activity">
    <reaction evidence="1 14 15 16">
        <text>Endonucleolytic cleavage to 5'-phosphomonoester.</text>
        <dbReference type="EC" id="3.1.26.4"/>
    </reaction>
</comment>
<dbReference type="SUPFAM" id="SSF53098">
    <property type="entry name" value="Ribonuclease H-like"/>
    <property type="match status" value="1"/>
</dbReference>
<evidence type="ECO:0000256" key="8">
    <source>
        <dbReference type="ARBA" id="ARBA00022490"/>
    </source>
</evidence>
<dbReference type="GO" id="GO:0005737">
    <property type="term" value="C:cytoplasm"/>
    <property type="evidence" value="ECO:0007669"/>
    <property type="project" value="UniProtKB-SubCell"/>
</dbReference>
<dbReference type="CDD" id="cd07182">
    <property type="entry name" value="RNase_HII_bacteria_HII_like"/>
    <property type="match status" value="1"/>
</dbReference>
<keyword evidence="8 14" id="KW-0963">Cytoplasm</keyword>
<dbReference type="GO" id="GO:0004523">
    <property type="term" value="F:RNA-DNA hybrid ribonuclease activity"/>
    <property type="evidence" value="ECO:0007669"/>
    <property type="project" value="UniProtKB-UniRule"/>
</dbReference>